<reference evidence="2 3" key="1">
    <citation type="submission" date="2018-06" db="EMBL/GenBank/DDBJ databases">
        <title>Genomic Encyclopedia of Archaeal and Bacterial Type Strains, Phase II (KMG-II): from individual species to whole genera.</title>
        <authorList>
            <person name="Goeker M."/>
        </authorList>
    </citation>
    <scope>NUCLEOTIDE SEQUENCE [LARGE SCALE GENOMIC DNA]</scope>
    <source>
        <strain evidence="2 3">DSM 17205</strain>
    </source>
</reference>
<dbReference type="EMBL" id="QKZR01000006">
    <property type="protein sequence ID" value="PZX37784.1"/>
    <property type="molecule type" value="Genomic_DNA"/>
</dbReference>
<gene>
    <name evidence="2" type="ORF">LX97_02879</name>
</gene>
<dbReference type="InterPro" id="IPR036188">
    <property type="entry name" value="FAD/NAD-bd_sf"/>
</dbReference>
<name>A0ABX5PUQ2_9FLAO</name>
<organism evidence="2 3">
    <name type="scientific">Nonlabens dokdonensis</name>
    <dbReference type="NCBI Taxonomy" id="328515"/>
    <lineage>
        <taxon>Bacteria</taxon>
        <taxon>Pseudomonadati</taxon>
        <taxon>Bacteroidota</taxon>
        <taxon>Flavobacteriia</taxon>
        <taxon>Flavobacteriales</taxon>
        <taxon>Flavobacteriaceae</taxon>
        <taxon>Nonlabens</taxon>
    </lineage>
</organism>
<dbReference type="PRINTS" id="PR00419">
    <property type="entry name" value="ADXRDTASE"/>
</dbReference>
<dbReference type="PANTHER" id="PTHR42841">
    <property type="entry name" value="AMINE OXIDASE"/>
    <property type="match status" value="1"/>
</dbReference>
<proteinExistence type="predicted"/>
<dbReference type="Gene3D" id="3.50.50.60">
    <property type="entry name" value="FAD/NAD(P)-binding domain"/>
    <property type="match status" value="1"/>
</dbReference>
<evidence type="ECO:0000313" key="2">
    <source>
        <dbReference type="EMBL" id="PZX37784.1"/>
    </source>
</evidence>
<dbReference type="SUPFAM" id="SSF51905">
    <property type="entry name" value="FAD/NAD(P)-binding domain"/>
    <property type="match status" value="1"/>
</dbReference>
<keyword evidence="3" id="KW-1185">Reference proteome</keyword>
<protein>
    <submittedName>
        <fullName evidence="2">Flavin-dependent amine oxidoreductase</fullName>
    </submittedName>
</protein>
<evidence type="ECO:0000313" key="3">
    <source>
        <dbReference type="Proteomes" id="UP000248584"/>
    </source>
</evidence>
<accession>A0ABX5PUQ2</accession>
<dbReference type="Proteomes" id="UP000248584">
    <property type="component" value="Unassembled WGS sequence"/>
</dbReference>
<comment type="caution">
    <text evidence="2">The sequence shown here is derived from an EMBL/GenBank/DDBJ whole genome shotgun (WGS) entry which is preliminary data.</text>
</comment>
<feature type="domain" description="Amine oxidase" evidence="1">
    <location>
        <begin position="20"/>
        <end position="411"/>
    </location>
</feature>
<dbReference type="Pfam" id="PF01593">
    <property type="entry name" value="Amino_oxidase"/>
    <property type="match status" value="1"/>
</dbReference>
<dbReference type="InterPro" id="IPR002937">
    <property type="entry name" value="Amino_oxidase"/>
</dbReference>
<evidence type="ECO:0000259" key="1">
    <source>
        <dbReference type="Pfam" id="PF01593"/>
    </source>
</evidence>
<sequence length="420" mass="46388">MYFYGMKENQPSIAIIGAGVSGLTAAITLQKAGYQTTIYEANSFVGGRVHSDVSRSQILDHGFQVMLDAYPAVQEFLDVEALKLRKFVPGSIVFKDGKKYRLGDASRNSSFLWSTIVAGVGSIKDKWLVFSLSRKLKQKSVQEIFSSPEVTTLAYLQDYGFSAKMINSFFKPFYAGIFLETELATSSRMFEFVFKMFTEGNATIPAQGIKAIPEQLAAQLPKESLILGKNVSSIVGNEITFENGEKATADFTIIATPAGKLVPNLANQEQNWHQVTVLYLDTDHTGFDEAIIGLVTNEDSLINNFHFLQDVFDDHKNIISVSVVKKHTLNNEQLTERVIKELREETDIKASSLIKMFHINKALPQLNSLNNCMHPTETQLTEHVFLAGDHLSNGSLNAAMLNGKAAAQAVMSKIDGSVLL</sequence>